<keyword evidence="2" id="KW-1185">Reference proteome</keyword>
<dbReference type="EMBL" id="CAJPEV010000372">
    <property type="protein sequence ID" value="CAG0884586.1"/>
    <property type="molecule type" value="Genomic_DNA"/>
</dbReference>
<accession>A0A7R9A005</accession>
<dbReference type="OrthoDB" id="6478865at2759"/>
<gene>
    <name evidence="1" type="ORF">DSTB1V02_LOCUS3065</name>
</gene>
<dbReference type="PANTHER" id="PTHR21261:SF2">
    <property type="entry name" value="GH04238P-RELATED"/>
    <property type="match status" value="1"/>
</dbReference>
<dbReference type="EMBL" id="LR899889">
    <property type="protein sequence ID" value="CAD7243131.1"/>
    <property type="molecule type" value="Genomic_DNA"/>
</dbReference>
<name>A0A7R9A005_9CRUS</name>
<dbReference type="AlphaFoldDB" id="A0A7R9A005"/>
<dbReference type="PANTHER" id="PTHR21261">
    <property type="entry name" value="BEAT PROTEIN"/>
    <property type="match status" value="1"/>
</dbReference>
<organism evidence="1">
    <name type="scientific">Darwinula stevensoni</name>
    <dbReference type="NCBI Taxonomy" id="69355"/>
    <lineage>
        <taxon>Eukaryota</taxon>
        <taxon>Metazoa</taxon>
        <taxon>Ecdysozoa</taxon>
        <taxon>Arthropoda</taxon>
        <taxon>Crustacea</taxon>
        <taxon>Oligostraca</taxon>
        <taxon>Ostracoda</taxon>
        <taxon>Podocopa</taxon>
        <taxon>Podocopida</taxon>
        <taxon>Darwinulocopina</taxon>
        <taxon>Darwinuloidea</taxon>
        <taxon>Darwinulidae</taxon>
        <taxon>Darwinula</taxon>
    </lineage>
</organism>
<dbReference type="InterPro" id="IPR036179">
    <property type="entry name" value="Ig-like_dom_sf"/>
</dbReference>
<reference evidence="1" key="1">
    <citation type="submission" date="2020-11" db="EMBL/GenBank/DDBJ databases">
        <authorList>
            <person name="Tran Van P."/>
        </authorList>
    </citation>
    <scope>NUCLEOTIDE SEQUENCE</scope>
</reference>
<evidence type="ECO:0008006" key="3">
    <source>
        <dbReference type="Google" id="ProtNLM"/>
    </source>
</evidence>
<sequence length="443" mass="51388">MGVSGVRITNLIVPEVIENGTQDSVVLDCEYTFKEYEKVGLVLRWYFNDFSSPVYQWIPNQKPKDLGVLKGKVNLDYKATQDPYAEHRALHIISPTTELSGRYQCKISSFEGEDSQEKRMIVYARWVDLKWSKPASDRVNVTCEAKGIYPEPRLRLFQSSPHSPRKEVQGGTTETLWRLHLYDILTYKVFEDWSLEEENVFECELWIPDTEYSVRKELIYYPDEVNKALSMGIGQASIKRGVTKAYPTRIWVSHQELKPPVRLPQGFLPRTPPLEFFDVSLSQPLHRKIGSEVVHFLKNSRTKALSLHMQRIESRTRFTAPVADCSHVVVFTCPAHSPLALTVKLWRPPGKFHFISVHSHSILPYKEPRRDGVEEIVKWRGIRRGEKREKNGLSGYTEKIDRDLKWPGTVTRLPDTMTPRNTRLLLNTETSQRVHFLVIIEQR</sequence>
<dbReference type="Gene3D" id="2.60.40.10">
    <property type="entry name" value="Immunoglobulins"/>
    <property type="match status" value="1"/>
</dbReference>
<dbReference type="Proteomes" id="UP000677054">
    <property type="component" value="Unassembled WGS sequence"/>
</dbReference>
<evidence type="ECO:0000313" key="2">
    <source>
        <dbReference type="Proteomes" id="UP000677054"/>
    </source>
</evidence>
<dbReference type="SUPFAM" id="SSF48726">
    <property type="entry name" value="Immunoglobulin"/>
    <property type="match status" value="1"/>
</dbReference>
<proteinExistence type="predicted"/>
<protein>
    <recommendedName>
        <fullName evidence="3">Ig-like domain-containing protein</fullName>
    </recommendedName>
</protein>
<dbReference type="InterPro" id="IPR013783">
    <property type="entry name" value="Ig-like_fold"/>
</dbReference>
<evidence type="ECO:0000313" key="1">
    <source>
        <dbReference type="EMBL" id="CAD7243131.1"/>
    </source>
</evidence>